<feature type="domain" description="Reverse transcriptase" evidence="2">
    <location>
        <begin position="351"/>
        <end position="597"/>
    </location>
</feature>
<gene>
    <name evidence="3" type="ORF">DIABBA_LOCUS8094</name>
</gene>
<dbReference type="Gene3D" id="3.60.10.10">
    <property type="entry name" value="Endonuclease/exonuclease/phosphatase"/>
    <property type="match status" value="1"/>
</dbReference>
<organism evidence="3 4">
    <name type="scientific">Diabrotica balteata</name>
    <name type="common">Banded cucumber beetle</name>
    <dbReference type="NCBI Taxonomy" id="107213"/>
    <lineage>
        <taxon>Eukaryota</taxon>
        <taxon>Metazoa</taxon>
        <taxon>Ecdysozoa</taxon>
        <taxon>Arthropoda</taxon>
        <taxon>Hexapoda</taxon>
        <taxon>Insecta</taxon>
        <taxon>Pterygota</taxon>
        <taxon>Neoptera</taxon>
        <taxon>Endopterygota</taxon>
        <taxon>Coleoptera</taxon>
        <taxon>Polyphaga</taxon>
        <taxon>Cucujiformia</taxon>
        <taxon>Chrysomeloidea</taxon>
        <taxon>Chrysomelidae</taxon>
        <taxon>Galerucinae</taxon>
        <taxon>Diabroticina</taxon>
        <taxon>Diabroticites</taxon>
        <taxon>Diabrotica</taxon>
    </lineage>
</organism>
<name>A0A9N9T5T3_DIABA</name>
<dbReference type="GO" id="GO:0005509">
    <property type="term" value="F:calcium ion binding"/>
    <property type="evidence" value="ECO:0007669"/>
    <property type="project" value="InterPro"/>
</dbReference>
<evidence type="ECO:0000313" key="3">
    <source>
        <dbReference type="EMBL" id="CAG9834829.1"/>
    </source>
</evidence>
<dbReference type="InterPro" id="IPR002048">
    <property type="entry name" value="EF_hand_dom"/>
</dbReference>
<dbReference type="AlphaFoldDB" id="A0A9N9T5T3"/>
<dbReference type="InterPro" id="IPR043502">
    <property type="entry name" value="DNA/RNA_pol_sf"/>
</dbReference>
<evidence type="ECO:0000259" key="1">
    <source>
        <dbReference type="PROSITE" id="PS50222"/>
    </source>
</evidence>
<dbReference type="Pfam" id="PF00078">
    <property type="entry name" value="RVT_1"/>
    <property type="match status" value="1"/>
</dbReference>
<reference evidence="3" key="1">
    <citation type="submission" date="2022-01" db="EMBL/GenBank/DDBJ databases">
        <authorList>
            <person name="King R."/>
        </authorList>
    </citation>
    <scope>NUCLEOTIDE SEQUENCE</scope>
</reference>
<dbReference type="SUPFAM" id="SSF47473">
    <property type="entry name" value="EF-hand"/>
    <property type="match status" value="1"/>
</dbReference>
<dbReference type="PANTHER" id="PTHR47027:SF20">
    <property type="entry name" value="REVERSE TRANSCRIPTASE-LIKE PROTEIN WITH RNA-DIRECTED DNA POLYMERASE DOMAIN"/>
    <property type="match status" value="1"/>
</dbReference>
<proteinExistence type="predicted"/>
<accession>A0A9N9T5T3</accession>
<dbReference type="EMBL" id="OU898280">
    <property type="protein sequence ID" value="CAG9834829.1"/>
    <property type="molecule type" value="Genomic_DNA"/>
</dbReference>
<dbReference type="SUPFAM" id="SSF56219">
    <property type="entry name" value="DNase I-like"/>
    <property type="match status" value="1"/>
</dbReference>
<dbReference type="OrthoDB" id="1293503at2759"/>
<dbReference type="Proteomes" id="UP001153709">
    <property type="component" value="Chromosome 5"/>
</dbReference>
<evidence type="ECO:0000313" key="4">
    <source>
        <dbReference type="Proteomes" id="UP001153709"/>
    </source>
</evidence>
<sequence length="761" mass="88442">MNKQPALDELLKIIFCQCKKGWGVSCGCRKVGLYCNSTCSGCSGEGCNNSPPIIEDEDDIDHDEDDAAELSKEQVALLKNAFDTFDVEKKGSIGTVMIGTILSMLGVQTTEQTLKEIIDEVDEDARKANILQVYAPTADKSDDEIEQFYENLQELLKMTKSYETTLIVGDFNAKVGCVKVEHICGNYGLGNRNDRGDRLQQFCQEKQLTIMNTWFKLPLRRLYTWKSPADNKKNCRYKNAITDTRTYPGADVPSAHNLLVAKLKIKFKMLKKTVKRKTDINLLKQENIQSMVKTKLNEECERLQRELSPTTEGLWTEVKNAFTSAEKYIKDTNNKRKSKPWMTQKILRMMDTRRAYKNKNNEKYREIHRQIKKEIATAKENWMIENCQEIEELIKLTNDENEKVWELSDLNNVWGHYIEELFSDTPLNNIIYKNHETSPPILKQEVERAIKTQKMGKPMAPMTYIRKTEAGDTEIFNIKRGVRQGCVLSPLLFNIYSKEIFARALEQSREGVKINGRVLNNVRYADDTVLIAESAQDLETLLDRVRSIGEQYGLSINVKKTKTMIVSKTSIHPPMALNVNGNIIENVEKFRYLGCWITKDIDPDIEIKSRIEQARNVFLKMKQMFTSQTLNLKIRYRMRKCYVYSTLLYEMEAWTFKINSLRRLESFEMWLFRSMLKVPWTAHMSNEQVLHKMGTDRELLKIMKTRKTLYLGHIYRNEKYQLLQLLIEGKVEGKRGPGRRQASWLKNIREWTGLDSQSLIR</sequence>
<feature type="domain" description="EF-hand" evidence="1">
    <location>
        <begin position="73"/>
        <end position="108"/>
    </location>
</feature>
<evidence type="ECO:0000259" key="2">
    <source>
        <dbReference type="PROSITE" id="PS50878"/>
    </source>
</evidence>
<dbReference type="SUPFAM" id="SSF56672">
    <property type="entry name" value="DNA/RNA polymerases"/>
    <property type="match status" value="1"/>
</dbReference>
<dbReference type="InterPro" id="IPR011992">
    <property type="entry name" value="EF-hand-dom_pair"/>
</dbReference>
<evidence type="ECO:0008006" key="5">
    <source>
        <dbReference type="Google" id="ProtNLM"/>
    </source>
</evidence>
<dbReference type="PANTHER" id="PTHR47027">
    <property type="entry name" value="REVERSE TRANSCRIPTASE DOMAIN-CONTAINING PROTEIN"/>
    <property type="match status" value="1"/>
</dbReference>
<dbReference type="InterPro" id="IPR000477">
    <property type="entry name" value="RT_dom"/>
</dbReference>
<dbReference type="GO" id="GO:0071897">
    <property type="term" value="P:DNA biosynthetic process"/>
    <property type="evidence" value="ECO:0007669"/>
    <property type="project" value="UniProtKB-ARBA"/>
</dbReference>
<dbReference type="PROSITE" id="PS50222">
    <property type="entry name" value="EF_HAND_2"/>
    <property type="match status" value="1"/>
</dbReference>
<dbReference type="PROSITE" id="PS50878">
    <property type="entry name" value="RT_POL"/>
    <property type="match status" value="1"/>
</dbReference>
<dbReference type="InterPro" id="IPR036691">
    <property type="entry name" value="Endo/exonu/phosph_ase_sf"/>
</dbReference>
<keyword evidence="4" id="KW-1185">Reference proteome</keyword>
<protein>
    <recommendedName>
        <fullName evidence="5">Reverse transcriptase domain-containing protein</fullName>
    </recommendedName>
</protein>